<dbReference type="SUPFAM" id="SSF53822">
    <property type="entry name" value="Periplasmic binding protein-like I"/>
    <property type="match status" value="1"/>
</dbReference>
<reference evidence="6 7" key="1">
    <citation type="submission" date="2018-11" db="EMBL/GenBank/DDBJ databases">
        <title>Draft genome sequence of Buttiauxella warmboldiae CCUG 35512.</title>
        <authorList>
            <person name="Salva-Serra F."/>
            <person name="Marathe N."/>
            <person name="Moore E."/>
            <person name="Svensson L."/>
            <person name="Engstrom-Jakobsson H."/>
        </authorList>
    </citation>
    <scope>NUCLEOTIDE SEQUENCE [LARGE SCALE GENOMIC DNA]</scope>
    <source>
        <strain evidence="6 7">CCUG 35512</strain>
    </source>
</reference>
<keyword evidence="7" id="KW-1185">Reference proteome</keyword>
<dbReference type="PROSITE" id="PS50932">
    <property type="entry name" value="HTH_LACI_2"/>
    <property type="match status" value="1"/>
</dbReference>
<keyword evidence="1" id="KW-0805">Transcription regulation</keyword>
<evidence type="ECO:0000313" key="6">
    <source>
        <dbReference type="EMBL" id="RPH29333.1"/>
    </source>
</evidence>
<evidence type="ECO:0000313" key="7">
    <source>
        <dbReference type="Proteomes" id="UP000268615"/>
    </source>
</evidence>
<protein>
    <submittedName>
        <fullName evidence="6">Extracellular solute-binding protein</fullName>
    </submittedName>
</protein>
<proteinExistence type="predicted"/>
<name>A0A3N5EAF3_9ENTR</name>
<dbReference type="SUPFAM" id="SSF53850">
    <property type="entry name" value="Periplasmic binding protein-like II"/>
    <property type="match status" value="1"/>
</dbReference>
<accession>A0A3N5EAF3</accession>
<dbReference type="PANTHER" id="PTHR30146:SF109">
    <property type="entry name" value="HTH-TYPE TRANSCRIPTIONAL REGULATOR GALS"/>
    <property type="match status" value="1"/>
</dbReference>
<dbReference type="Proteomes" id="UP000268615">
    <property type="component" value="Unassembled WGS sequence"/>
</dbReference>
<dbReference type="InterPro" id="IPR006059">
    <property type="entry name" value="SBP"/>
</dbReference>
<gene>
    <name evidence="6" type="ORF">EHN07_06725</name>
</gene>
<evidence type="ECO:0000259" key="4">
    <source>
        <dbReference type="PROSITE" id="PS50932"/>
    </source>
</evidence>
<dbReference type="CDD" id="cd01392">
    <property type="entry name" value="HTH_LacI"/>
    <property type="match status" value="1"/>
</dbReference>
<dbReference type="PROSITE" id="PS00356">
    <property type="entry name" value="HTH_LACI_1"/>
    <property type="match status" value="1"/>
</dbReference>
<evidence type="ECO:0000256" key="3">
    <source>
        <dbReference type="ARBA" id="ARBA00023163"/>
    </source>
</evidence>
<dbReference type="InterPro" id="IPR000843">
    <property type="entry name" value="HTH_LacI"/>
</dbReference>
<dbReference type="InterPro" id="IPR010982">
    <property type="entry name" value="Lambda_DNA-bd_dom_sf"/>
</dbReference>
<dbReference type="SUPFAM" id="SSF47413">
    <property type="entry name" value="lambda repressor-like DNA-binding domains"/>
    <property type="match status" value="1"/>
</dbReference>
<dbReference type="AlphaFoldDB" id="A0A3N5EAF3"/>
<dbReference type="PANTHER" id="PTHR30146">
    <property type="entry name" value="LACI-RELATED TRANSCRIPTIONAL REPRESSOR"/>
    <property type="match status" value="1"/>
</dbReference>
<dbReference type="SMART" id="SM00354">
    <property type="entry name" value="HTH_LACI"/>
    <property type="match status" value="1"/>
</dbReference>
<feature type="domain" description="HTH cro/C1-type" evidence="5">
    <location>
        <begin position="3"/>
        <end position="39"/>
    </location>
</feature>
<dbReference type="GO" id="GO:0003700">
    <property type="term" value="F:DNA-binding transcription factor activity"/>
    <property type="evidence" value="ECO:0007669"/>
    <property type="project" value="TreeGrafter"/>
</dbReference>
<keyword evidence="2" id="KW-0238">DNA-binding</keyword>
<dbReference type="OrthoDB" id="9808332at2"/>
<evidence type="ECO:0000259" key="5">
    <source>
        <dbReference type="PROSITE" id="PS50943"/>
    </source>
</evidence>
<dbReference type="Gene3D" id="3.40.190.10">
    <property type="entry name" value="Periplasmic binding protein-like II"/>
    <property type="match status" value="2"/>
</dbReference>
<dbReference type="PROSITE" id="PS50943">
    <property type="entry name" value="HTH_CROC1"/>
    <property type="match status" value="1"/>
</dbReference>
<comment type="caution">
    <text evidence="6">The sequence shown here is derived from an EMBL/GenBank/DDBJ whole genome shotgun (WGS) entry which is preliminary data.</text>
</comment>
<dbReference type="Pfam" id="PF00356">
    <property type="entry name" value="LacI"/>
    <property type="match status" value="1"/>
</dbReference>
<dbReference type="GO" id="GO:0000976">
    <property type="term" value="F:transcription cis-regulatory region binding"/>
    <property type="evidence" value="ECO:0007669"/>
    <property type="project" value="TreeGrafter"/>
</dbReference>
<feature type="domain" description="HTH lacI-type" evidence="4">
    <location>
        <begin position="2"/>
        <end position="56"/>
    </location>
</feature>
<sequence length="722" mass="81130">MATIKDVANLAGVSHGTVSNVLNGRGNVSVEKVEAVIRAAQQMGYELNAQAQLLRAKSRNAFALVVPNIHAEQHHHLYEGLHQTLKGHFDGELDLYLTDDVAATERTILKKLAGKGYQAVIAVSCLERADEYYQTLKLPQTKIIFVYRRPLGATTHITLDYTQAARELGNEIRHRDFSTVGVLTDPIHYHDVEAFIRELTRTLGPSRRVMVCNSPAAESYKAAFELFRDGPPDAIIAMDNEKARYSVIANTLRNRANTPVLYKLSDSLQPQQEGEYFYQMNYQELATVIAKTLASIPTATLPTFIHNRGFSQLSALETRAPSPVSDSLNVLLLPSPSSDALNKLLPHFYKQTGINVQLVTLPYDELFDILSNLNAHPYYDVLRLDVAALPWFAHRILTPLDDVLPALPGLLDNYDKHIIDKYCKVHQISYAVPFDASSQLLFYRQDLFHDTMLSRMFYEKFGRELQVPTTFQDFDTIADFFTALHQPGNPQRPMGTSMTLGNSALIATEYLTRYYAMGGQLLKKSGPPHLDRDIAIAALQDYLHQLSISMPLQESWWNAAVKRFEQGELAMQIAYMNLFNDVAHSPIFPALGYASVPGGIPQLGGGSLGLSRYSKKHRQTALFFDWLYSEEIVEHRVLLGGSSAHKSMCRNQLIIQQYPWFGTLEENVPKGIRESSWHDGTPFDLRSAERVIGLGVSYAINALKNIEQVIDDINQQLLEYVE</sequence>
<keyword evidence="3" id="KW-0804">Transcription</keyword>
<dbReference type="Pfam" id="PF01547">
    <property type="entry name" value="SBP_bac_1"/>
    <property type="match status" value="1"/>
</dbReference>
<dbReference type="RefSeq" id="WP_124023402.1">
    <property type="nucleotide sequence ID" value="NZ_RPOH01000021.1"/>
</dbReference>
<dbReference type="Gene3D" id="1.10.260.40">
    <property type="entry name" value="lambda repressor-like DNA-binding domains"/>
    <property type="match status" value="1"/>
</dbReference>
<evidence type="ECO:0000256" key="1">
    <source>
        <dbReference type="ARBA" id="ARBA00023015"/>
    </source>
</evidence>
<dbReference type="EMBL" id="RPOH01000021">
    <property type="protein sequence ID" value="RPH29333.1"/>
    <property type="molecule type" value="Genomic_DNA"/>
</dbReference>
<dbReference type="Gene3D" id="3.40.50.2300">
    <property type="match status" value="2"/>
</dbReference>
<dbReference type="InterPro" id="IPR001387">
    <property type="entry name" value="Cro/C1-type_HTH"/>
</dbReference>
<dbReference type="InterPro" id="IPR028082">
    <property type="entry name" value="Peripla_BP_I"/>
</dbReference>
<evidence type="ECO:0000256" key="2">
    <source>
        <dbReference type="ARBA" id="ARBA00023125"/>
    </source>
</evidence>
<organism evidence="6 7">
    <name type="scientific">Buttiauxella warmboldiae</name>
    <dbReference type="NCBI Taxonomy" id="82993"/>
    <lineage>
        <taxon>Bacteria</taxon>
        <taxon>Pseudomonadati</taxon>
        <taxon>Pseudomonadota</taxon>
        <taxon>Gammaproteobacteria</taxon>
        <taxon>Enterobacterales</taxon>
        <taxon>Enterobacteriaceae</taxon>
        <taxon>Buttiauxella</taxon>
    </lineage>
</organism>
<dbReference type="GO" id="GO:0030288">
    <property type="term" value="C:outer membrane-bounded periplasmic space"/>
    <property type="evidence" value="ECO:0007669"/>
    <property type="project" value="UniProtKB-ARBA"/>
</dbReference>